<dbReference type="RefSeq" id="WP_090828497.1">
    <property type="nucleotide sequence ID" value="NZ_FOBH01000005.1"/>
</dbReference>
<proteinExistence type="predicted"/>
<name>A0A1H7MDM7_9PROT</name>
<dbReference type="EMBL" id="FOBH01000005">
    <property type="protein sequence ID" value="SEL09018.1"/>
    <property type="molecule type" value="Genomic_DNA"/>
</dbReference>
<sequence length="61" mass="6739">MKKRLLLYVGMLLLVSPLLSGCWLLAVGGAGAYGGYKAKEEGYTLRNPVAKEKPENQERKE</sequence>
<keyword evidence="2" id="KW-1185">Reference proteome</keyword>
<evidence type="ECO:0008006" key="3">
    <source>
        <dbReference type="Google" id="ProtNLM"/>
    </source>
</evidence>
<evidence type="ECO:0000313" key="1">
    <source>
        <dbReference type="EMBL" id="SEL09018.1"/>
    </source>
</evidence>
<accession>A0A1H7MDM7</accession>
<dbReference type="Proteomes" id="UP000198620">
    <property type="component" value="Unassembled WGS sequence"/>
</dbReference>
<dbReference type="AlphaFoldDB" id="A0A1H7MDM7"/>
<evidence type="ECO:0000313" key="2">
    <source>
        <dbReference type="Proteomes" id="UP000198620"/>
    </source>
</evidence>
<reference evidence="1 2" key="1">
    <citation type="submission" date="2016-10" db="EMBL/GenBank/DDBJ databases">
        <authorList>
            <person name="de Groot N.N."/>
        </authorList>
    </citation>
    <scope>NUCLEOTIDE SEQUENCE [LARGE SCALE GENOMIC DNA]</scope>
    <source>
        <strain evidence="1 2">Nv1</strain>
    </source>
</reference>
<organism evidence="1 2">
    <name type="scientific">Nitrosovibrio tenuis</name>
    <dbReference type="NCBI Taxonomy" id="1233"/>
    <lineage>
        <taxon>Bacteria</taxon>
        <taxon>Pseudomonadati</taxon>
        <taxon>Pseudomonadota</taxon>
        <taxon>Betaproteobacteria</taxon>
        <taxon>Nitrosomonadales</taxon>
        <taxon>Nitrosomonadaceae</taxon>
        <taxon>Nitrosovibrio</taxon>
    </lineage>
</organism>
<gene>
    <name evidence="1" type="ORF">SAMN05216387_10527</name>
</gene>
<protein>
    <recommendedName>
        <fullName evidence="3">Lipoprotein</fullName>
    </recommendedName>
</protein>
<dbReference type="PROSITE" id="PS51257">
    <property type="entry name" value="PROKAR_LIPOPROTEIN"/>
    <property type="match status" value="1"/>
</dbReference>